<comment type="caution">
    <text evidence="1">The sequence shown here is derived from an EMBL/GenBank/DDBJ whole genome shotgun (WGS) entry which is preliminary data.</text>
</comment>
<accession>A0A2M8Z319</accession>
<evidence type="ECO:0008006" key="3">
    <source>
        <dbReference type="Google" id="ProtNLM"/>
    </source>
</evidence>
<dbReference type="RefSeq" id="WP_100307442.1">
    <property type="nucleotide sequence ID" value="NZ_PGET01000001.1"/>
</dbReference>
<sequence length="114" mass="12225">MYVLFIVLNAVDSLDDILSGFVREGISGATILDSQGMGSAIVNNENRSAPLFSALHMLLSDSHPYSKTIFTVLENESLLDKAVAVVREAVDGISGIGGGFMFTVPIGKVYQMNR</sequence>
<proteinExistence type="predicted"/>
<dbReference type="AlphaFoldDB" id="A0A2M8Z319"/>
<gene>
    <name evidence="1" type="ORF">H171_1328</name>
</gene>
<evidence type="ECO:0000313" key="1">
    <source>
        <dbReference type="EMBL" id="PJJ27848.1"/>
    </source>
</evidence>
<reference evidence="1 2" key="1">
    <citation type="submission" date="2017-11" db="EMBL/GenBank/DDBJ databases">
        <title>Understudied soil microbes with underappreciated capabilities: Untangling the Clostridium saccharolyticum group.</title>
        <authorList>
            <person name="Leschine S."/>
        </authorList>
    </citation>
    <scope>NUCLEOTIDE SEQUENCE [LARGE SCALE GENOMIC DNA]</scope>
    <source>
        <strain evidence="1 2">18A</strain>
    </source>
</reference>
<dbReference type="OrthoDB" id="9810781at2"/>
<protein>
    <recommendedName>
        <fullName evidence="3">Nitrogen regulatory protein P-II family</fullName>
    </recommendedName>
</protein>
<dbReference type="Proteomes" id="UP000231092">
    <property type="component" value="Unassembled WGS sequence"/>
</dbReference>
<dbReference type="InterPro" id="IPR011322">
    <property type="entry name" value="N-reg_PII-like_a/b"/>
</dbReference>
<dbReference type="SUPFAM" id="SSF54913">
    <property type="entry name" value="GlnB-like"/>
    <property type="match status" value="1"/>
</dbReference>
<name>A0A2M8Z319_9FIRM</name>
<organism evidence="1 2">
    <name type="scientific">[Clostridium] celerecrescens 18A</name>
    <dbReference type="NCBI Taxonomy" id="1286362"/>
    <lineage>
        <taxon>Bacteria</taxon>
        <taxon>Bacillati</taxon>
        <taxon>Bacillota</taxon>
        <taxon>Clostridia</taxon>
        <taxon>Lachnospirales</taxon>
        <taxon>Lachnospiraceae</taxon>
        <taxon>Lacrimispora</taxon>
    </lineage>
</organism>
<dbReference type="EMBL" id="PGET01000001">
    <property type="protein sequence ID" value="PJJ27848.1"/>
    <property type="molecule type" value="Genomic_DNA"/>
</dbReference>
<evidence type="ECO:0000313" key="2">
    <source>
        <dbReference type="Proteomes" id="UP000231092"/>
    </source>
</evidence>